<dbReference type="RefSeq" id="XP_013338633.1">
    <property type="nucleotide sequence ID" value="XM_013483179.1"/>
</dbReference>
<reference evidence="2 3" key="1">
    <citation type="journal article" date="2014" name="BMC Genomics">
        <title>Genome sequencing of four Aureobasidium pullulans varieties: biotechnological potential, stress tolerance, and description of new species.</title>
        <authorList>
            <person name="Gostin Ar C."/>
            <person name="Ohm R.A."/>
            <person name="Kogej T."/>
            <person name="Sonjak S."/>
            <person name="Turk M."/>
            <person name="Zajc J."/>
            <person name="Zalar P."/>
            <person name="Grube M."/>
            <person name="Sun H."/>
            <person name="Han J."/>
            <person name="Sharma A."/>
            <person name="Chiniquy J."/>
            <person name="Ngan C.Y."/>
            <person name="Lipzen A."/>
            <person name="Barry K."/>
            <person name="Grigoriev I.V."/>
            <person name="Gunde-Cimerman N."/>
        </authorList>
    </citation>
    <scope>NUCLEOTIDE SEQUENCE [LARGE SCALE GENOMIC DNA]</scope>
    <source>
        <strain evidence="2 3">EXF-2481</strain>
    </source>
</reference>
<dbReference type="AlphaFoldDB" id="A0A074XX63"/>
<sequence>MSRILRIGQEEEALILILLAHNTFDQVIAARTEAKQLPIITGAARLVAEQHKVKQLMRNEEIPEKDWQLKYLSYKSQVIHEKAARIYRMLIGSRADHLSWDNFNVDLVDFLPGGQFENQKAQKEQCSASKAEAMRVVAETSGLSASDLRLLLLHRDSMLAALKAGTIGTPIATTASVKKKQAPIPKKRKRAEKEKTLPDPGPKRQRKEKEKPTLGTTKKRSLRSQKKKGQAESENNDKYQP</sequence>
<evidence type="ECO:0000313" key="2">
    <source>
        <dbReference type="EMBL" id="KEQ90148.1"/>
    </source>
</evidence>
<evidence type="ECO:0000313" key="3">
    <source>
        <dbReference type="Proteomes" id="UP000030641"/>
    </source>
</evidence>
<dbReference type="GeneID" id="25372415"/>
<dbReference type="HOGENOM" id="CLU_1151610_0_0_1"/>
<proteinExistence type="predicted"/>
<dbReference type="Proteomes" id="UP000030641">
    <property type="component" value="Unassembled WGS sequence"/>
</dbReference>
<accession>A0A074XX63</accession>
<dbReference type="InParanoid" id="A0A074XX63"/>
<protein>
    <submittedName>
        <fullName evidence="2">Uncharacterized protein</fullName>
    </submittedName>
</protein>
<evidence type="ECO:0000256" key="1">
    <source>
        <dbReference type="SAM" id="MobiDB-lite"/>
    </source>
</evidence>
<name>A0A074XX63_AURSE</name>
<dbReference type="EMBL" id="KL584809">
    <property type="protein sequence ID" value="KEQ90148.1"/>
    <property type="molecule type" value="Genomic_DNA"/>
</dbReference>
<feature type="compositionally biased region" description="Basic residues" evidence="1">
    <location>
        <begin position="217"/>
        <end position="228"/>
    </location>
</feature>
<gene>
    <name evidence="2" type="ORF">AUEXF2481DRAFT_9690</name>
</gene>
<feature type="region of interest" description="Disordered" evidence="1">
    <location>
        <begin position="176"/>
        <end position="241"/>
    </location>
</feature>
<feature type="compositionally biased region" description="Basic and acidic residues" evidence="1">
    <location>
        <begin position="229"/>
        <end position="241"/>
    </location>
</feature>
<keyword evidence="3" id="KW-1185">Reference proteome</keyword>
<feature type="compositionally biased region" description="Basic residues" evidence="1">
    <location>
        <begin position="177"/>
        <end position="190"/>
    </location>
</feature>
<organism evidence="2 3">
    <name type="scientific">Aureobasidium subglaciale (strain EXF-2481)</name>
    <name type="common">Aureobasidium pullulans var. subglaciale</name>
    <dbReference type="NCBI Taxonomy" id="1043005"/>
    <lineage>
        <taxon>Eukaryota</taxon>
        <taxon>Fungi</taxon>
        <taxon>Dikarya</taxon>
        <taxon>Ascomycota</taxon>
        <taxon>Pezizomycotina</taxon>
        <taxon>Dothideomycetes</taxon>
        <taxon>Dothideomycetidae</taxon>
        <taxon>Dothideales</taxon>
        <taxon>Saccotheciaceae</taxon>
        <taxon>Aureobasidium</taxon>
    </lineage>
</organism>